<accession>A0A4R1HSS0</accession>
<sequence length="63" mass="6802">MTLLCERCFGPIDPSREQYFQLAHIAHADRTGNVAWNHAAVHTAPCGSAEPVADVGGEQRRAA</sequence>
<dbReference type="OrthoDB" id="3579029at2"/>
<protein>
    <submittedName>
        <fullName evidence="1">Uncharacterized protein</fullName>
    </submittedName>
</protein>
<evidence type="ECO:0000313" key="1">
    <source>
        <dbReference type="EMBL" id="TCK22909.1"/>
    </source>
</evidence>
<organism evidence="1 2">
    <name type="scientific">Pseudonocardia endophytica</name>
    <dbReference type="NCBI Taxonomy" id="401976"/>
    <lineage>
        <taxon>Bacteria</taxon>
        <taxon>Bacillati</taxon>
        <taxon>Actinomycetota</taxon>
        <taxon>Actinomycetes</taxon>
        <taxon>Pseudonocardiales</taxon>
        <taxon>Pseudonocardiaceae</taxon>
        <taxon>Pseudonocardia</taxon>
    </lineage>
</organism>
<name>A0A4R1HSS0_PSEEN</name>
<gene>
    <name evidence="1" type="ORF">EV378_6920</name>
</gene>
<proteinExistence type="predicted"/>
<keyword evidence="2" id="KW-1185">Reference proteome</keyword>
<comment type="caution">
    <text evidence="1">The sequence shown here is derived from an EMBL/GenBank/DDBJ whole genome shotgun (WGS) entry which is preliminary data.</text>
</comment>
<evidence type="ECO:0000313" key="2">
    <source>
        <dbReference type="Proteomes" id="UP000295560"/>
    </source>
</evidence>
<dbReference type="AlphaFoldDB" id="A0A4R1HSS0"/>
<dbReference type="RefSeq" id="WP_132432082.1">
    <property type="nucleotide sequence ID" value="NZ_SMFZ01000002.1"/>
</dbReference>
<dbReference type="Proteomes" id="UP000295560">
    <property type="component" value="Unassembled WGS sequence"/>
</dbReference>
<dbReference type="EMBL" id="SMFZ01000002">
    <property type="protein sequence ID" value="TCK22909.1"/>
    <property type="molecule type" value="Genomic_DNA"/>
</dbReference>
<reference evidence="1 2" key="1">
    <citation type="submission" date="2019-03" db="EMBL/GenBank/DDBJ databases">
        <title>Sequencing the genomes of 1000 actinobacteria strains.</title>
        <authorList>
            <person name="Klenk H.-P."/>
        </authorList>
    </citation>
    <scope>NUCLEOTIDE SEQUENCE [LARGE SCALE GENOMIC DNA]</scope>
    <source>
        <strain evidence="1 2">DSM 44969</strain>
    </source>
</reference>